<keyword evidence="2" id="KW-1185">Reference proteome</keyword>
<gene>
    <name evidence="1" type="ORF">EJB05_54821</name>
</gene>
<protein>
    <submittedName>
        <fullName evidence="1">Uncharacterized protein</fullName>
    </submittedName>
</protein>
<proteinExistence type="predicted"/>
<dbReference type="Proteomes" id="UP000324897">
    <property type="component" value="Unassembled WGS sequence"/>
</dbReference>
<reference evidence="1 2" key="1">
    <citation type="journal article" date="2019" name="Sci. Rep.">
        <title>A high-quality genome of Eragrostis curvula grass provides insights into Poaceae evolution and supports new strategies to enhance forage quality.</title>
        <authorList>
            <person name="Carballo J."/>
            <person name="Santos B.A.C.M."/>
            <person name="Zappacosta D."/>
            <person name="Garbus I."/>
            <person name="Selva J.P."/>
            <person name="Gallo C.A."/>
            <person name="Diaz A."/>
            <person name="Albertini E."/>
            <person name="Caccamo M."/>
            <person name="Echenique V."/>
        </authorList>
    </citation>
    <scope>NUCLEOTIDE SEQUENCE [LARGE SCALE GENOMIC DNA]</scope>
    <source>
        <strain evidence="2">cv. Victoria</strain>
        <tissue evidence="1">Leaf</tissue>
    </source>
</reference>
<accession>A0A5J9SLA8</accession>
<evidence type="ECO:0000313" key="2">
    <source>
        <dbReference type="Proteomes" id="UP000324897"/>
    </source>
</evidence>
<organism evidence="1 2">
    <name type="scientific">Eragrostis curvula</name>
    <name type="common">weeping love grass</name>
    <dbReference type="NCBI Taxonomy" id="38414"/>
    <lineage>
        <taxon>Eukaryota</taxon>
        <taxon>Viridiplantae</taxon>
        <taxon>Streptophyta</taxon>
        <taxon>Embryophyta</taxon>
        <taxon>Tracheophyta</taxon>
        <taxon>Spermatophyta</taxon>
        <taxon>Magnoliopsida</taxon>
        <taxon>Liliopsida</taxon>
        <taxon>Poales</taxon>
        <taxon>Poaceae</taxon>
        <taxon>PACMAD clade</taxon>
        <taxon>Chloridoideae</taxon>
        <taxon>Eragrostideae</taxon>
        <taxon>Eragrostidinae</taxon>
        <taxon>Eragrostis</taxon>
    </lineage>
</organism>
<name>A0A5J9SLA8_9POAL</name>
<dbReference type="Gramene" id="TVT99780">
    <property type="protein sequence ID" value="TVT99780"/>
    <property type="gene ID" value="EJB05_54821"/>
</dbReference>
<dbReference type="EMBL" id="RWGY01000677">
    <property type="protein sequence ID" value="TVT99780.1"/>
    <property type="molecule type" value="Genomic_DNA"/>
</dbReference>
<comment type="caution">
    <text evidence="1">The sequence shown here is derived from an EMBL/GenBank/DDBJ whole genome shotgun (WGS) entry which is preliminary data.</text>
</comment>
<dbReference type="AlphaFoldDB" id="A0A5J9SLA8"/>
<sequence length="155" mass="17503">MPNQSIEAEADGARRAPAISKTREWLPGAALLPRDGEPVICNRAEGNKAKWLRLHIIELIASKVKYFKGSHVPHGLWERPSDHIISEVKMPNGANMPEPSREVTKLRRHWTIEIHAGEVEICQAPEGAQKLWYGYSYSPKMVPAEIEISQMMQSK</sequence>
<evidence type="ECO:0000313" key="1">
    <source>
        <dbReference type="EMBL" id="TVT99780.1"/>
    </source>
</evidence>